<dbReference type="EMBL" id="JAMPKX010000007">
    <property type="protein sequence ID" value="MEP0948299.1"/>
    <property type="molecule type" value="Genomic_DNA"/>
</dbReference>
<dbReference type="Pfam" id="PF10116">
    <property type="entry name" value="Host_attach"/>
    <property type="match status" value="1"/>
</dbReference>
<reference evidence="2 3" key="1">
    <citation type="submission" date="2022-04" db="EMBL/GenBank/DDBJ databases">
        <title>Positive selection, recombination, and allopatry shape intraspecific diversity of widespread and dominant cyanobacteria.</title>
        <authorList>
            <person name="Wei J."/>
            <person name="Shu W."/>
            <person name="Hu C."/>
        </authorList>
    </citation>
    <scope>NUCLEOTIDE SEQUENCE [LARGE SCALE GENOMIC DNA]</scope>
    <source>
        <strain evidence="2 3">DQ-A4</strain>
    </source>
</reference>
<dbReference type="Proteomes" id="UP001482513">
    <property type="component" value="Unassembled WGS sequence"/>
</dbReference>
<feature type="region of interest" description="Disordered" evidence="1">
    <location>
        <begin position="50"/>
        <end position="69"/>
    </location>
</feature>
<comment type="caution">
    <text evidence="2">The sequence shown here is derived from an EMBL/GenBank/DDBJ whole genome shotgun (WGS) entry which is preliminary data.</text>
</comment>
<keyword evidence="3" id="KW-1185">Reference proteome</keyword>
<sequence length="172" mass="18880">MTRFLVAVVDGAKAKFLTLEPVAVPELESGPDLIERCQLLNSAAEIPNQDLGANSKASRNRGSGSRGHSYGDRRDNYLVEFERRFAQAIGAQMEALINAYDLNTLVLVAEPQILGTLRNCLTGMSGRLQVQELAKDLCKMKPQQLQDYLAQKGVLPTRQVALATGRSRYSNS</sequence>
<evidence type="ECO:0000313" key="3">
    <source>
        <dbReference type="Proteomes" id="UP001482513"/>
    </source>
</evidence>
<gene>
    <name evidence="2" type="ORF">NC992_15550</name>
</gene>
<name>A0ABV0K681_9CYAN</name>
<accession>A0ABV0K681</accession>
<protein>
    <submittedName>
        <fullName evidence="2">Host attachment protein</fullName>
    </submittedName>
</protein>
<evidence type="ECO:0000313" key="2">
    <source>
        <dbReference type="EMBL" id="MEP0948299.1"/>
    </source>
</evidence>
<dbReference type="InterPro" id="IPR019291">
    <property type="entry name" value="Host_attachment_protein"/>
</dbReference>
<dbReference type="RefSeq" id="WP_190703624.1">
    <property type="nucleotide sequence ID" value="NZ_JAMPKX010000007.1"/>
</dbReference>
<evidence type="ECO:0000256" key="1">
    <source>
        <dbReference type="SAM" id="MobiDB-lite"/>
    </source>
</evidence>
<feature type="compositionally biased region" description="Low complexity" evidence="1">
    <location>
        <begin position="55"/>
        <end position="68"/>
    </location>
</feature>
<proteinExistence type="predicted"/>
<organism evidence="2 3">
    <name type="scientific">Leptolyngbya subtilissima DQ-A4</name>
    <dbReference type="NCBI Taxonomy" id="2933933"/>
    <lineage>
        <taxon>Bacteria</taxon>
        <taxon>Bacillati</taxon>
        <taxon>Cyanobacteriota</taxon>
        <taxon>Cyanophyceae</taxon>
        <taxon>Leptolyngbyales</taxon>
        <taxon>Leptolyngbyaceae</taxon>
        <taxon>Leptolyngbya group</taxon>
        <taxon>Leptolyngbya</taxon>
    </lineage>
</organism>